<dbReference type="AlphaFoldDB" id="A0AA36B9Y3"/>
<name>A0AA36B9Y3_OCTVU</name>
<evidence type="ECO:0000256" key="2">
    <source>
        <dbReference type="SAM" id="Phobius"/>
    </source>
</evidence>
<gene>
    <name evidence="3" type="ORF">OCTVUL_1B025409</name>
</gene>
<dbReference type="Proteomes" id="UP001162480">
    <property type="component" value="Chromosome 10"/>
</dbReference>
<accession>A0AA36B9Y3</accession>
<feature type="transmembrane region" description="Helical" evidence="2">
    <location>
        <begin position="757"/>
        <end position="781"/>
    </location>
</feature>
<keyword evidence="2" id="KW-0472">Membrane</keyword>
<proteinExistence type="predicted"/>
<evidence type="ECO:0000313" key="3">
    <source>
        <dbReference type="EMBL" id="CAI9729452.1"/>
    </source>
</evidence>
<feature type="region of interest" description="Disordered" evidence="1">
    <location>
        <begin position="1"/>
        <end position="66"/>
    </location>
</feature>
<keyword evidence="4" id="KW-1185">Reference proteome</keyword>
<organism evidence="3 4">
    <name type="scientific">Octopus vulgaris</name>
    <name type="common">Common octopus</name>
    <dbReference type="NCBI Taxonomy" id="6645"/>
    <lineage>
        <taxon>Eukaryota</taxon>
        <taxon>Metazoa</taxon>
        <taxon>Spiralia</taxon>
        <taxon>Lophotrochozoa</taxon>
        <taxon>Mollusca</taxon>
        <taxon>Cephalopoda</taxon>
        <taxon>Coleoidea</taxon>
        <taxon>Octopodiformes</taxon>
        <taxon>Octopoda</taxon>
        <taxon>Incirrata</taxon>
        <taxon>Octopodidae</taxon>
        <taxon>Octopus</taxon>
    </lineage>
</organism>
<feature type="compositionally biased region" description="Polar residues" evidence="1">
    <location>
        <begin position="1"/>
        <end position="35"/>
    </location>
</feature>
<sequence>MEDDNNQTLYSMKDSTVTNQAQQIKEQPNTNTSQPFEVHNEFPSAISKENDKHKQQHSNMDKPNECCGERMENIRLTSKPEDIYSECKNLESNVDESNNLHFSSNDKLSSKRNGFKLSTKAEVHISDVKPEIRQCEKPDSFDGKNCTDMSYKAQCEMKQTYGLGSDCENLSEDRKIDCSYVPSKHLNIKNITSELKSCVEGTLTGGDNATENNVDTMVCKSDSVSEISGGLNDVGNCITTETDKLCAVSDGNVSLEINNDSRDACRKIGSNINRIGTDSSGDITPELDKANIDASKIIGPEINKDSTNADGNLVPEFDCGIVITDRNIGLETEQMDTVSGGSIPSEANKEDSILSTNTDSEAAGRKETVASGNASTGIYRKDTIDGGNDSIEEGTESSVINENITSNNLQETFTDANILHPENYSISNFHKEEPYISNKTEQTNLIDTEILSSKSETSENSIDDDNLEIKDDNSNMIEYTLEENIDAVIPSVKLPEAMVSSLDLQTSSKLATEQNPNLSSVGLANTYQTDTHSGLETNIPDSEKELKTENNLKTLRPIIHSYVVNETGVRAKRTNSIEIKTVTFSQDTIFNEDKSKQYRKEKISFRTVYKSCTTDSETYSKINPLFEDDSETGNVAMCCALGERRNSLVYLGDDENSLSGDSEDDAGVEISVLNFPSYMEKYLQKDDNSVTGNSRVKDYSTHSNITTITNTWNKRTLMEANILSHSPQDFIASLPPLDITGYRIFVKKKQKQERYHFIMKIAFIILFLLTIVTIVMIILYFEVIKR</sequence>
<feature type="region of interest" description="Disordered" evidence="1">
    <location>
        <begin position="336"/>
        <end position="370"/>
    </location>
</feature>
<keyword evidence="2" id="KW-1133">Transmembrane helix</keyword>
<dbReference type="EMBL" id="OX597823">
    <property type="protein sequence ID" value="CAI9729452.1"/>
    <property type="molecule type" value="Genomic_DNA"/>
</dbReference>
<keyword evidence="2" id="KW-0812">Transmembrane</keyword>
<evidence type="ECO:0000256" key="1">
    <source>
        <dbReference type="SAM" id="MobiDB-lite"/>
    </source>
</evidence>
<feature type="compositionally biased region" description="Basic and acidic residues" evidence="1">
    <location>
        <begin position="48"/>
        <end position="66"/>
    </location>
</feature>
<evidence type="ECO:0000313" key="4">
    <source>
        <dbReference type="Proteomes" id="UP001162480"/>
    </source>
</evidence>
<protein>
    <submittedName>
        <fullName evidence="3">Uncharacterized protein</fullName>
    </submittedName>
</protein>
<reference evidence="3" key="1">
    <citation type="submission" date="2023-08" db="EMBL/GenBank/DDBJ databases">
        <authorList>
            <person name="Alioto T."/>
            <person name="Alioto T."/>
            <person name="Gomez Garrido J."/>
        </authorList>
    </citation>
    <scope>NUCLEOTIDE SEQUENCE</scope>
</reference>